<dbReference type="SUPFAM" id="SSF56349">
    <property type="entry name" value="DNA breaking-rejoining enzymes"/>
    <property type="match status" value="1"/>
</dbReference>
<keyword evidence="4" id="KW-1185">Reference proteome</keyword>
<evidence type="ECO:0000313" key="4">
    <source>
        <dbReference type="Proteomes" id="UP001222118"/>
    </source>
</evidence>
<accession>A0ABY7YZS8</accession>
<dbReference type="PROSITE" id="PS51898">
    <property type="entry name" value="TYR_RECOMBINASE"/>
    <property type="match status" value="1"/>
</dbReference>
<dbReference type="Gene3D" id="1.10.443.10">
    <property type="entry name" value="Intergrase catalytic core"/>
    <property type="match status" value="1"/>
</dbReference>
<dbReference type="RefSeq" id="WP_282212185.1">
    <property type="nucleotide sequence ID" value="NZ_CP118247.1"/>
</dbReference>
<organism evidence="3 4">
    <name type="scientific">Devosia rhodophyticola</name>
    <dbReference type="NCBI Taxonomy" id="3026423"/>
    <lineage>
        <taxon>Bacteria</taxon>
        <taxon>Pseudomonadati</taxon>
        <taxon>Pseudomonadota</taxon>
        <taxon>Alphaproteobacteria</taxon>
        <taxon>Hyphomicrobiales</taxon>
        <taxon>Devosiaceae</taxon>
        <taxon>Devosia</taxon>
    </lineage>
</organism>
<reference evidence="3 4" key="1">
    <citation type="submission" date="2023-02" db="EMBL/GenBank/DDBJ databases">
        <title>Devosia chondri sp. nov., isolated from the phycosphere of marine algae.</title>
        <authorList>
            <person name="Kim J.M."/>
            <person name="Lee J.K."/>
            <person name="Choi B.J."/>
            <person name="Bayburt H."/>
            <person name="Jeon C.O."/>
        </authorList>
    </citation>
    <scope>NUCLEOTIDE SEQUENCE [LARGE SCALE GENOMIC DNA]</scope>
    <source>
        <strain evidence="3 4">G2-5</strain>
    </source>
</reference>
<evidence type="ECO:0000313" key="3">
    <source>
        <dbReference type="EMBL" id="WDR06672.1"/>
    </source>
</evidence>
<proteinExistence type="predicted"/>
<evidence type="ECO:0000259" key="2">
    <source>
        <dbReference type="PROSITE" id="PS51898"/>
    </source>
</evidence>
<keyword evidence="1" id="KW-0233">DNA recombination</keyword>
<protein>
    <submittedName>
        <fullName evidence="3">Site-specific integrase</fullName>
    </submittedName>
</protein>
<gene>
    <name evidence="3" type="ORF">PSQ90_04195</name>
</gene>
<feature type="domain" description="Tyr recombinase" evidence="2">
    <location>
        <begin position="127"/>
        <end position="292"/>
    </location>
</feature>
<sequence length="292" mass="33497">MAKHNPANERIKREYFHYLKEAKRRGEASIDGAAKALHRFEEATRWRDFKRFHREQAVAFKSALSEQTNAKSTDRLSWSTVQSTVRELRAFFLWLAGQPGYKTKIRYDDADYFNLSEKELSVSRAKREKRVPTLEQMHHILSAMPTGTDQERRNRALVAFAILTGARVDALASFKLKHVDLERSAVVQDARDVRTKFSKTFTTWFFPVGSEALAIVIDWVGWLRRERQWGDEDALFPATLNGIGPDGGFVAAGLSRHGWNTTQPIRDAFKAGCEAASLPYFNPHQYATCWRN</sequence>
<dbReference type="InterPro" id="IPR011010">
    <property type="entry name" value="DNA_brk_join_enz"/>
</dbReference>
<dbReference type="Proteomes" id="UP001222118">
    <property type="component" value="Chromosome"/>
</dbReference>
<dbReference type="InterPro" id="IPR002104">
    <property type="entry name" value="Integrase_catalytic"/>
</dbReference>
<dbReference type="InterPro" id="IPR013762">
    <property type="entry name" value="Integrase-like_cat_sf"/>
</dbReference>
<name>A0ABY7YZS8_9HYPH</name>
<evidence type="ECO:0000256" key="1">
    <source>
        <dbReference type="ARBA" id="ARBA00023172"/>
    </source>
</evidence>
<dbReference type="EMBL" id="CP118247">
    <property type="protein sequence ID" value="WDR06672.1"/>
    <property type="molecule type" value="Genomic_DNA"/>
</dbReference>